<protein>
    <recommendedName>
        <fullName evidence="9">Phosphoheptose isomerase</fullName>
        <ecNumber evidence="9">5.3.1.28</ecNumber>
    </recommendedName>
    <alternativeName>
        <fullName evidence="9">Sedoheptulose 7-phosphate isomerase</fullName>
    </alternativeName>
</protein>
<evidence type="ECO:0000313" key="13">
    <source>
        <dbReference type="Proteomes" id="UP000642748"/>
    </source>
</evidence>
<feature type="binding site" evidence="9">
    <location>
        <begin position="141"/>
        <end position="143"/>
    </location>
    <ligand>
        <name>substrate</name>
    </ligand>
</feature>
<evidence type="ECO:0000256" key="2">
    <source>
        <dbReference type="ARBA" id="ARBA00004496"/>
    </source>
</evidence>
<name>A0A8J3QLD4_9ACTN</name>
<keyword evidence="6 9" id="KW-0862">Zinc</keyword>
<proteinExistence type="inferred from homology"/>
<keyword evidence="4 9" id="KW-0963">Cytoplasm</keyword>
<accession>A0A8J3QLD4</accession>
<feature type="binding site" evidence="9">
    <location>
        <position position="86"/>
    </location>
    <ligand>
        <name>substrate</name>
    </ligand>
</feature>
<comment type="function">
    <text evidence="9">Catalyzes the isomerization of sedoheptulose 7-phosphate in D-glycero-D-manno-heptose 7-phosphate.</text>
</comment>
<evidence type="ECO:0000256" key="4">
    <source>
        <dbReference type="ARBA" id="ARBA00022490"/>
    </source>
</evidence>
<dbReference type="Pfam" id="PF13580">
    <property type="entry name" value="SIS_2"/>
    <property type="match status" value="1"/>
</dbReference>
<gene>
    <name evidence="9" type="primary">gmhA</name>
    <name evidence="12" type="ORF">Raf01_00270</name>
</gene>
<feature type="compositionally biased region" description="Basic and acidic residues" evidence="10">
    <location>
        <begin position="214"/>
        <end position="231"/>
    </location>
</feature>
<keyword evidence="13" id="KW-1185">Reference proteome</keyword>
<sequence>MVGAGRKLVNNDVRSRGHQMRDGAAAFVRQELRELAAAVDRLAAAEHVAALTAVADATAGALRAGGRVLFCGNGGSAGDAQHLAAELVGRQHYDRGALAGIALTADTSVLTAVGNDYGFDHVFARQVAALGRPGDVLFGLSTSGASRNVIEALAAARAGGLTTVAFTGEKPGEMADADFVVAMPAGGTAQVQELHLAAGHIVCGLVERALFPRDDQSGFPKDDQLGCHRGEQGLPGDDQSGFPGDDQSGRPPVTAERVG</sequence>
<dbReference type="GO" id="GO:0097367">
    <property type="term" value="F:carbohydrate derivative binding"/>
    <property type="evidence" value="ECO:0007669"/>
    <property type="project" value="InterPro"/>
</dbReference>
<feature type="binding site" evidence="9">
    <location>
        <position position="192"/>
    </location>
    <ligand>
        <name>substrate</name>
    </ligand>
</feature>
<evidence type="ECO:0000256" key="1">
    <source>
        <dbReference type="ARBA" id="ARBA00000348"/>
    </source>
</evidence>
<evidence type="ECO:0000256" key="10">
    <source>
        <dbReference type="SAM" id="MobiDB-lite"/>
    </source>
</evidence>
<evidence type="ECO:0000259" key="11">
    <source>
        <dbReference type="PROSITE" id="PS51464"/>
    </source>
</evidence>
<dbReference type="GO" id="GO:0005737">
    <property type="term" value="C:cytoplasm"/>
    <property type="evidence" value="ECO:0007669"/>
    <property type="project" value="UniProtKB-SubCell"/>
</dbReference>
<dbReference type="GO" id="GO:0005975">
    <property type="term" value="P:carbohydrate metabolic process"/>
    <property type="evidence" value="ECO:0007669"/>
    <property type="project" value="UniProtKB-UniRule"/>
</dbReference>
<feature type="binding site" evidence="9">
    <location>
        <position position="146"/>
    </location>
    <ligand>
        <name>substrate</name>
    </ligand>
</feature>
<comment type="similarity">
    <text evidence="3 9">Belongs to the SIS family. GmhA subfamily.</text>
</comment>
<evidence type="ECO:0000256" key="9">
    <source>
        <dbReference type="HAMAP-Rule" id="MF_00067"/>
    </source>
</evidence>
<keyword evidence="8 9" id="KW-0119">Carbohydrate metabolism</keyword>
<comment type="miscellaneous">
    <text evidence="9">The reaction produces a racemic mixture of D-glycero-alpha-D-manno-heptose 7-phosphate and D-glycero-beta-D-manno-heptose 7-phosphate.</text>
</comment>
<feature type="binding site" evidence="9">
    <location>
        <position position="200"/>
    </location>
    <ligand>
        <name>Zn(2+)</name>
        <dbReference type="ChEBI" id="CHEBI:29105"/>
    </ligand>
</feature>
<dbReference type="Gene3D" id="3.40.50.10490">
    <property type="entry name" value="Glucose-6-phosphate isomerase like protein, domain 1"/>
    <property type="match status" value="1"/>
</dbReference>
<keyword evidence="5 9" id="KW-0479">Metal-binding</keyword>
<comment type="cofactor">
    <cofactor evidence="9">
        <name>Zn(2+)</name>
        <dbReference type="ChEBI" id="CHEBI:29105"/>
    </cofactor>
    <text evidence="9">Binds 1 zinc ion per subunit.</text>
</comment>
<dbReference type="EC" id="5.3.1.28" evidence="9"/>
<dbReference type="PANTHER" id="PTHR30390">
    <property type="entry name" value="SEDOHEPTULOSE 7-PHOSPHATE ISOMERASE / DNAA INITIATOR-ASSOCIATING FACTOR FOR REPLICATION INITIATION"/>
    <property type="match status" value="1"/>
</dbReference>
<evidence type="ECO:0000256" key="7">
    <source>
        <dbReference type="ARBA" id="ARBA00023235"/>
    </source>
</evidence>
<dbReference type="AlphaFoldDB" id="A0A8J3QLD4"/>
<dbReference type="GO" id="GO:0008968">
    <property type="term" value="F:D-sedoheptulose 7-phosphate isomerase activity"/>
    <property type="evidence" value="ECO:0007669"/>
    <property type="project" value="UniProtKB-UniRule"/>
</dbReference>
<comment type="catalytic activity">
    <reaction evidence="1 9">
        <text>2 D-sedoheptulose 7-phosphate = D-glycero-alpha-D-manno-heptose 7-phosphate + D-glycero-beta-D-manno-heptose 7-phosphate</text>
        <dbReference type="Rhea" id="RHEA:27489"/>
        <dbReference type="ChEBI" id="CHEBI:57483"/>
        <dbReference type="ChEBI" id="CHEBI:60203"/>
        <dbReference type="ChEBI" id="CHEBI:60204"/>
        <dbReference type="EC" id="5.3.1.28"/>
    </reaction>
</comment>
<evidence type="ECO:0000256" key="5">
    <source>
        <dbReference type="ARBA" id="ARBA00022723"/>
    </source>
</evidence>
<feature type="domain" description="SIS" evidence="11">
    <location>
        <begin position="58"/>
        <end position="212"/>
    </location>
</feature>
<dbReference type="HAMAP" id="MF_00067">
    <property type="entry name" value="GmhA"/>
    <property type="match status" value="1"/>
</dbReference>
<dbReference type="PANTHER" id="PTHR30390:SF6">
    <property type="entry name" value="DNAA INITIATOR-ASSOCIATING PROTEIN DIAA"/>
    <property type="match status" value="1"/>
</dbReference>
<feature type="binding site" evidence="9">
    <location>
        <position position="86"/>
    </location>
    <ligand>
        <name>Zn(2+)</name>
        <dbReference type="ChEBI" id="CHEBI:29105"/>
    </ligand>
</feature>
<dbReference type="GO" id="GO:2001061">
    <property type="term" value="P:D-glycero-D-manno-heptose 7-phosphate biosynthetic process"/>
    <property type="evidence" value="ECO:0007669"/>
    <property type="project" value="UniProtKB-UniPathway"/>
</dbReference>
<comment type="caution">
    <text evidence="12">The sequence shown here is derived from an EMBL/GenBank/DDBJ whole genome shotgun (WGS) entry which is preliminary data.</text>
</comment>
<dbReference type="GO" id="GO:0008270">
    <property type="term" value="F:zinc ion binding"/>
    <property type="evidence" value="ECO:0007669"/>
    <property type="project" value="UniProtKB-UniRule"/>
</dbReference>
<dbReference type="SUPFAM" id="SSF53697">
    <property type="entry name" value="SIS domain"/>
    <property type="match status" value="1"/>
</dbReference>
<reference evidence="12" key="1">
    <citation type="submission" date="2021-01" db="EMBL/GenBank/DDBJ databases">
        <title>Whole genome shotgun sequence of Rugosimonospora africana NBRC 104875.</title>
        <authorList>
            <person name="Komaki H."/>
            <person name="Tamura T."/>
        </authorList>
    </citation>
    <scope>NUCLEOTIDE SEQUENCE</scope>
    <source>
        <strain evidence="12">NBRC 104875</strain>
    </source>
</reference>
<comment type="pathway">
    <text evidence="9">Carbohydrate biosynthesis; D-glycero-D-manno-heptose 7-phosphate biosynthesis; D-glycero-alpha-D-manno-heptose 7-phosphate and D-glycero-beta-D-manno-heptose 7-phosphate from sedoheptulose 7-phosphate: step 1/1.</text>
</comment>
<feature type="binding site" evidence="9">
    <location>
        <begin position="73"/>
        <end position="75"/>
    </location>
    <ligand>
        <name>substrate</name>
    </ligand>
</feature>
<evidence type="ECO:0000256" key="3">
    <source>
        <dbReference type="ARBA" id="ARBA00009894"/>
    </source>
</evidence>
<evidence type="ECO:0000256" key="6">
    <source>
        <dbReference type="ARBA" id="ARBA00022833"/>
    </source>
</evidence>
<feature type="binding site" evidence="9">
    <location>
        <position position="192"/>
    </location>
    <ligand>
        <name>Zn(2+)</name>
        <dbReference type="ChEBI" id="CHEBI:29105"/>
    </ligand>
</feature>
<dbReference type="PROSITE" id="PS51464">
    <property type="entry name" value="SIS"/>
    <property type="match status" value="1"/>
</dbReference>
<dbReference type="CDD" id="cd05006">
    <property type="entry name" value="SIS_GmhA"/>
    <property type="match status" value="1"/>
</dbReference>
<dbReference type="UniPathway" id="UPA00041">
    <property type="reaction ID" value="UER00436"/>
</dbReference>
<dbReference type="InterPro" id="IPR050099">
    <property type="entry name" value="SIS_GmhA/DiaA_subfam"/>
</dbReference>
<dbReference type="InterPro" id="IPR004515">
    <property type="entry name" value="Phosphoheptose_Isoase"/>
</dbReference>
<organism evidence="12 13">
    <name type="scientific">Rugosimonospora africana</name>
    <dbReference type="NCBI Taxonomy" id="556532"/>
    <lineage>
        <taxon>Bacteria</taxon>
        <taxon>Bacillati</taxon>
        <taxon>Actinomycetota</taxon>
        <taxon>Actinomycetes</taxon>
        <taxon>Micromonosporales</taxon>
        <taxon>Micromonosporaceae</taxon>
        <taxon>Rugosimonospora</taxon>
    </lineage>
</organism>
<evidence type="ECO:0000256" key="8">
    <source>
        <dbReference type="ARBA" id="ARBA00023277"/>
    </source>
</evidence>
<feature type="binding site" evidence="9">
    <location>
        <begin position="115"/>
        <end position="116"/>
    </location>
    <ligand>
        <name>substrate</name>
    </ligand>
</feature>
<keyword evidence="7 9" id="KW-0413">Isomerase</keyword>
<feature type="binding site" evidence="9">
    <location>
        <position position="82"/>
    </location>
    <ligand>
        <name>Zn(2+)</name>
        <dbReference type="ChEBI" id="CHEBI:29105"/>
    </ligand>
</feature>
<dbReference type="InterPro" id="IPR035461">
    <property type="entry name" value="GmhA/DiaA"/>
</dbReference>
<comment type="subcellular location">
    <subcellularLocation>
        <location evidence="2 9">Cytoplasm</location>
    </subcellularLocation>
</comment>
<dbReference type="InterPro" id="IPR001347">
    <property type="entry name" value="SIS_dom"/>
</dbReference>
<evidence type="ECO:0000313" key="12">
    <source>
        <dbReference type="EMBL" id="GIH11855.1"/>
    </source>
</evidence>
<dbReference type="EMBL" id="BONZ01000001">
    <property type="protein sequence ID" value="GIH11855.1"/>
    <property type="molecule type" value="Genomic_DNA"/>
</dbReference>
<feature type="region of interest" description="Disordered" evidence="10">
    <location>
        <begin position="214"/>
        <end position="259"/>
    </location>
</feature>
<dbReference type="Proteomes" id="UP000642748">
    <property type="component" value="Unassembled WGS sequence"/>
</dbReference>
<dbReference type="InterPro" id="IPR046348">
    <property type="entry name" value="SIS_dom_sf"/>
</dbReference>